<dbReference type="AlphaFoldDB" id="A0A914C232"/>
<dbReference type="InterPro" id="IPR049730">
    <property type="entry name" value="SNF2/RAD54-like_C"/>
</dbReference>
<keyword evidence="8" id="KW-0156">Chromatin regulator</keyword>
<dbReference type="PROSITE" id="PS51192">
    <property type="entry name" value="HELICASE_ATP_BIND_1"/>
    <property type="match status" value="1"/>
</dbReference>
<feature type="domain" description="Helicase ATP-binding" evidence="14">
    <location>
        <begin position="366"/>
        <end position="533"/>
    </location>
</feature>
<protein>
    <recommendedName>
        <fullName evidence="12">SWI/SNF-related matrix-associated actin-dependent regulator of chromatin subfamily A containing DEAD/H box 1 homolog</fullName>
        <ecNumber evidence="3">3.6.4.12</ecNumber>
    </recommendedName>
</protein>
<dbReference type="SMART" id="SM00487">
    <property type="entry name" value="DEXDc"/>
    <property type="match status" value="1"/>
</dbReference>
<dbReference type="GO" id="GO:0005694">
    <property type="term" value="C:chromosome"/>
    <property type="evidence" value="ECO:0007669"/>
    <property type="project" value="UniProtKB-ARBA"/>
</dbReference>
<evidence type="ECO:0000259" key="15">
    <source>
        <dbReference type="PROSITE" id="PS51194"/>
    </source>
</evidence>
<evidence type="ECO:0000256" key="3">
    <source>
        <dbReference type="ARBA" id="ARBA00012551"/>
    </source>
</evidence>
<evidence type="ECO:0000256" key="9">
    <source>
        <dbReference type="ARBA" id="ARBA00023125"/>
    </source>
</evidence>
<accession>A0A914C232</accession>
<dbReference type="GO" id="GO:0003678">
    <property type="term" value="F:DNA helicase activity"/>
    <property type="evidence" value="ECO:0007669"/>
    <property type="project" value="UniProtKB-EC"/>
</dbReference>
<organism evidence="16 17">
    <name type="scientific">Acrobeloides nanus</name>
    <dbReference type="NCBI Taxonomy" id="290746"/>
    <lineage>
        <taxon>Eukaryota</taxon>
        <taxon>Metazoa</taxon>
        <taxon>Ecdysozoa</taxon>
        <taxon>Nematoda</taxon>
        <taxon>Chromadorea</taxon>
        <taxon>Rhabditida</taxon>
        <taxon>Tylenchina</taxon>
        <taxon>Cephalobomorpha</taxon>
        <taxon>Cephaloboidea</taxon>
        <taxon>Cephalobidae</taxon>
        <taxon>Acrobeloides</taxon>
    </lineage>
</organism>
<dbReference type="Gene3D" id="3.40.50.10810">
    <property type="entry name" value="Tandem AAA-ATPase domain"/>
    <property type="match status" value="1"/>
</dbReference>
<name>A0A914C232_9BILA</name>
<keyword evidence="5" id="KW-0378">Hydrolase</keyword>
<feature type="domain" description="Helicase C-terminal" evidence="15">
    <location>
        <begin position="733"/>
        <end position="891"/>
    </location>
</feature>
<dbReference type="EC" id="3.6.4.12" evidence="3"/>
<evidence type="ECO:0000256" key="4">
    <source>
        <dbReference type="ARBA" id="ARBA00022741"/>
    </source>
</evidence>
<evidence type="ECO:0000256" key="12">
    <source>
        <dbReference type="ARBA" id="ARBA00069890"/>
    </source>
</evidence>
<reference evidence="17" key="1">
    <citation type="submission" date="2022-11" db="UniProtKB">
        <authorList>
            <consortium name="WormBaseParasite"/>
        </authorList>
    </citation>
    <scope>IDENTIFICATION</scope>
</reference>
<dbReference type="PROSITE" id="PS51194">
    <property type="entry name" value="HELICASE_CTER"/>
    <property type="match status" value="1"/>
</dbReference>
<dbReference type="GO" id="GO:0005524">
    <property type="term" value="F:ATP binding"/>
    <property type="evidence" value="ECO:0007669"/>
    <property type="project" value="UniProtKB-KW"/>
</dbReference>
<dbReference type="SMART" id="SM00490">
    <property type="entry name" value="HELICc"/>
    <property type="match status" value="1"/>
</dbReference>
<evidence type="ECO:0000259" key="14">
    <source>
        <dbReference type="PROSITE" id="PS51192"/>
    </source>
</evidence>
<feature type="region of interest" description="Disordered" evidence="13">
    <location>
        <begin position="60"/>
        <end position="233"/>
    </location>
</feature>
<dbReference type="Pfam" id="PF00271">
    <property type="entry name" value="Helicase_C"/>
    <property type="match status" value="1"/>
</dbReference>
<feature type="compositionally biased region" description="Basic residues" evidence="13">
    <location>
        <begin position="190"/>
        <end position="199"/>
    </location>
</feature>
<evidence type="ECO:0000256" key="1">
    <source>
        <dbReference type="ARBA" id="ARBA00004123"/>
    </source>
</evidence>
<dbReference type="SUPFAM" id="SSF52540">
    <property type="entry name" value="P-loop containing nucleoside triphosphate hydrolases"/>
    <property type="match status" value="2"/>
</dbReference>
<evidence type="ECO:0000256" key="10">
    <source>
        <dbReference type="ARBA" id="ARBA00023242"/>
    </source>
</evidence>
<dbReference type="InterPro" id="IPR000330">
    <property type="entry name" value="SNF2_N"/>
</dbReference>
<evidence type="ECO:0000256" key="6">
    <source>
        <dbReference type="ARBA" id="ARBA00022806"/>
    </source>
</evidence>
<feature type="compositionally biased region" description="Low complexity" evidence="13">
    <location>
        <begin position="114"/>
        <end position="123"/>
    </location>
</feature>
<evidence type="ECO:0000256" key="2">
    <source>
        <dbReference type="ARBA" id="ARBA00007025"/>
    </source>
</evidence>
<proteinExistence type="inferred from homology"/>
<feature type="region of interest" description="Disordered" evidence="13">
    <location>
        <begin position="1"/>
        <end position="21"/>
    </location>
</feature>
<dbReference type="GO" id="GO:0006325">
    <property type="term" value="P:chromatin organization"/>
    <property type="evidence" value="ECO:0007669"/>
    <property type="project" value="UniProtKB-KW"/>
</dbReference>
<dbReference type="PANTHER" id="PTHR10799">
    <property type="entry name" value="SNF2/RAD54 HELICASE FAMILY"/>
    <property type="match status" value="1"/>
</dbReference>
<dbReference type="GO" id="GO:0003677">
    <property type="term" value="F:DNA binding"/>
    <property type="evidence" value="ECO:0007669"/>
    <property type="project" value="UniProtKB-KW"/>
</dbReference>
<comment type="subcellular location">
    <subcellularLocation>
        <location evidence="1">Nucleus</location>
    </subcellularLocation>
</comment>
<dbReference type="WBParaSite" id="ACRNAN_Path_150.g537.t1">
    <property type="protein sequence ID" value="ACRNAN_Path_150.g537.t1"/>
    <property type="gene ID" value="ACRNAN_Path_150.g537"/>
</dbReference>
<comment type="similarity">
    <text evidence="2">Belongs to the SNF2/RAD54 helicase family.</text>
</comment>
<keyword evidence="9" id="KW-0238">DNA-binding</keyword>
<dbReference type="InterPro" id="IPR038718">
    <property type="entry name" value="SNF2-like_sf"/>
</dbReference>
<dbReference type="InterPro" id="IPR014001">
    <property type="entry name" value="Helicase_ATP-bd"/>
</dbReference>
<dbReference type="CDD" id="cd18793">
    <property type="entry name" value="SF2_C_SNF"/>
    <property type="match status" value="1"/>
</dbReference>
<dbReference type="Proteomes" id="UP000887540">
    <property type="component" value="Unplaced"/>
</dbReference>
<sequence>MSEDPFASPEKRRIAHTSAANPEVLMKELAYKRQKMMEAALLSNKKTPMKRCSNAPQSMFRMSLNSSPKKSKKGFVPRIVSSDEEMHVEDSPEKKFQSPVKGEENGHRRIHTLSSSDSEATSSKNDEAWLCKPRLNGEVLNNGKSKSKIQPPKQKFSVRARLDSSSDSSNETGEKDDITNKKSLKSAIKQARRNKRHSGRMGEEDELALSSSADGDDDENIEDSFDSDDSDAAEHRNKKITGLQKILQDKCLKFLNELSLEELANIPRFNERVASFIVEKRPFDSFNKAIEALRGFPRGTTFLDQYMEFLENRSILDEVLDDCKRYSQTIQDSLQQIDKMVLLQPKTLNPECKLHTYQQVGLNWLIMMDKLNLNAILADEMGLGKTVQVIAFLTYLKEKNTKGPHLIVVPSSTIENWLKEMQKWSPTLKYLTYYGSISDREEFRATATKRKDIDVILTTYNMICSRPEDRKFFKKFSLNYVIYDEGHMLRSCNTQRYQNLMKVRGARKLLLTGTPLQNNLVELISLMFFTMTKMFTEYVDNIKAILQLFAAKSVNKVTNKHKSNGKSQMNNELDDDLYEKHKIVQAKAILQPFILRRLKENVLTFLPPKSEYVKFCEMTESQQQIYEDVIFDLRAQRESGMSGNPAGGLMIMRQAANHPLLYRRQYLDEKLYEIAKTLCTREQQYSKKNYKHVAEDMAFLHDIGIHQICAKFSSTVEYCLDMELALNSGKCKMLDRLLPPIKEKKEKVLIFSQFTSMLDILEMYLALRNHNFCRLDGSTAVMERQELIDKFNANEEIFIFLLSTKAGGLGINLTAANHIIIHDIDFNPYNDKQAEDRCHRMGQEKNVTVTRLISEDTIEEPMLALAQKKLELEKDVTNVDEGPDSETISLLISQALSSSSK</sequence>
<keyword evidence="6" id="KW-0347">Helicase</keyword>
<feature type="compositionally biased region" description="Acidic residues" evidence="13">
    <location>
        <begin position="214"/>
        <end position="231"/>
    </location>
</feature>
<evidence type="ECO:0000256" key="7">
    <source>
        <dbReference type="ARBA" id="ARBA00022840"/>
    </source>
</evidence>
<evidence type="ECO:0000256" key="8">
    <source>
        <dbReference type="ARBA" id="ARBA00022853"/>
    </source>
</evidence>
<dbReference type="GO" id="GO:0016787">
    <property type="term" value="F:hydrolase activity"/>
    <property type="evidence" value="ECO:0007669"/>
    <property type="project" value="UniProtKB-KW"/>
</dbReference>
<dbReference type="FunFam" id="3.40.50.10810:FF:000014">
    <property type="entry name" value="SWI/SNF-related matrix-associated actin-dependent regulator of chromatin subfamily A containing DEAD/H box 1"/>
    <property type="match status" value="1"/>
</dbReference>
<evidence type="ECO:0000313" key="16">
    <source>
        <dbReference type="Proteomes" id="UP000887540"/>
    </source>
</evidence>
<dbReference type="Pfam" id="PF00176">
    <property type="entry name" value="SNF2-rel_dom"/>
    <property type="match status" value="1"/>
</dbReference>
<dbReference type="Gene3D" id="3.40.50.300">
    <property type="entry name" value="P-loop containing nucleotide triphosphate hydrolases"/>
    <property type="match status" value="1"/>
</dbReference>
<evidence type="ECO:0000256" key="11">
    <source>
        <dbReference type="ARBA" id="ARBA00059294"/>
    </source>
</evidence>
<keyword evidence="10" id="KW-0539">Nucleus</keyword>
<evidence type="ECO:0000313" key="17">
    <source>
        <dbReference type="WBParaSite" id="ACRNAN_Path_150.g537.t1"/>
    </source>
</evidence>
<dbReference type="InterPro" id="IPR027417">
    <property type="entry name" value="P-loop_NTPase"/>
</dbReference>
<dbReference type="InterPro" id="IPR001650">
    <property type="entry name" value="Helicase_C-like"/>
</dbReference>
<keyword evidence="4" id="KW-0547">Nucleotide-binding</keyword>
<evidence type="ECO:0000256" key="5">
    <source>
        <dbReference type="ARBA" id="ARBA00022801"/>
    </source>
</evidence>
<evidence type="ECO:0000256" key="13">
    <source>
        <dbReference type="SAM" id="MobiDB-lite"/>
    </source>
</evidence>
<feature type="compositionally biased region" description="Basic and acidic residues" evidence="13">
    <location>
        <begin position="84"/>
        <end position="107"/>
    </location>
</feature>
<keyword evidence="16" id="KW-1185">Reference proteome</keyword>
<dbReference type="GO" id="GO:0005634">
    <property type="term" value="C:nucleus"/>
    <property type="evidence" value="ECO:0007669"/>
    <property type="project" value="UniProtKB-SubCell"/>
</dbReference>
<keyword evidence="7" id="KW-0067">ATP-binding</keyword>
<comment type="function">
    <text evidence="11">DNA helicase that possesses intrinsic ATP-dependent nucleosome-remodeling activity and is both required for DNA repair and heterochromatin organization. Promotes DNA end resection of double-strand breaks (DSBs) following DNA damage: probably acts by weakening histone DNA interactions in nucleosomes flanking DSBs.</text>
</comment>